<evidence type="ECO:0000256" key="1">
    <source>
        <dbReference type="ARBA" id="ARBA00022670"/>
    </source>
</evidence>
<dbReference type="GO" id="GO:0015074">
    <property type="term" value="P:DNA integration"/>
    <property type="evidence" value="ECO:0007669"/>
    <property type="project" value="InterPro"/>
</dbReference>
<feature type="region of interest" description="Disordered" evidence="10">
    <location>
        <begin position="2127"/>
        <end position="2157"/>
    </location>
</feature>
<reference evidence="15 16" key="1">
    <citation type="submission" date="2020-12" db="EMBL/GenBank/DDBJ databases">
        <title>Concerted genomic and epigenomic changes stabilize Arabidopsis allopolyploids.</title>
        <authorList>
            <person name="Chen Z."/>
        </authorList>
    </citation>
    <scope>NUCLEOTIDE SEQUENCE [LARGE SCALE GENOMIC DNA]</scope>
    <source>
        <strain evidence="15">Allo738</strain>
        <tissue evidence="15">Leaf</tissue>
    </source>
</reference>
<feature type="compositionally biased region" description="Basic and acidic residues" evidence="10">
    <location>
        <begin position="430"/>
        <end position="444"/>
    </location>
</feature>
<feature type="region of interest" description="Disordered" evidence="10">
    <location>
        <begin position="2529"/>
        <end position="2591"/>
    </location>
</feature>
<keyword evidence="2" id="KW-0808">Transferase</keyword>
<feature type="region of interest" description="Disordered" evidence="10">
    <location>
        <begin position="1537"/>
        <end position="1557"/>
    </location>
</feature>
<evidence type="ECO:0000256" key="2">
    <source>
        <dbReference type="ARBA" id="ARBA00022679"/>
    </source>
</evidence>
<dbReference type="Proteomes" id="UP000694240">
    <property type="component" value="Chromosome 12"/>
</dbReference>
<keyword evidence="6" id="KW-0378">Hydrolase</keyword>
<evidence type="ECO:0000256" key="5">
    <source>
        <dbReference type="ARBA" id="ARBA00022759"/>
    </source>
</evidence>
<accession>A0A8T1Y849</accession>
<proteinExistence type="predicted"/>
<dbReference type="Pfam" id="PF03732">
    <property type="entry name" value="Retrotrans_gag"/>
    <property type="match status" value="2"/>
</dbReference>
<keyword evidence="4" id="KW-0540">Nuclease</keyword>
<dbReference type="PROSITE" id="PS50879">
    <property type="entry name" value="RNASE_H_1"/>
    <property type="match status" value="1"/>
</dbReference>
<dbReference type="InterPro" id="IPR000477">
    <property type="entry name" value="RT_dom"/>
</dbReference>
<keyword evidence="8" id="KW-0479">Metal-binding</keyword>
<dbReference type="CDD" id="cd09279">
    <property type="entry name" value="RNase_HI_like"/>
    <property type="match status" value="1"/>
</dbReference>
<dbReference type="InterPro" id="IPR001584">
    <property type="entry name" value="Integrase_cat-core"/>
</dbReference>
<dbReference type="Pfam" id="PF17921">
    <property type="entry name" value="Integrase_H2C2"/>
    <property type="match status" value="1"/>
</dbReference>
<evidence type="ECO:0000256" key="8">
    <source>
        <dbReference type="PROSITE-ProRule" id="PRU00047"/>
    </source>
</evidence>
<comment type="caution">
    <text evidence="15">The sequence shown here is derived from an EMBL/GenBank/DDBJ whole genome shotgun (WGS) entry which is preliminary data.</text>
</comment>
<evidence type="ECO:0000313" key="16">
    <source>
        <dbReference type="Proteomes" id="UP000694240"/>
    </source>
</evidence>
<feature type="compositionally biased region" description="Polar residues" evidence="10">
    <location>
        <begin position="2143"/>
        <end position="2157"/>
    </location>
</feature>
<evidence type="ECO:0000256" key="7">
    <source>
        <dbReference type="ARBA" id="ARBA00022918"/>
    </source>
</evidence>
<dbReference type="Pfam" id="PF00098">
    <property type="entry name" value="zf-CCHC"/>
    <property type="match status" value="1"/>
</dbReference>
<gene>
    <name evidence="15" type="ORF">ISN45_Aa07g032430</name>
</gene>
<feature type="domain" description="Reverse transcriptase" evidence="12">
    <location>
        <begin position="791"/>
        <end position="970"/>
    </location>
</feature>
<dbReference type="InterPro" id="IPR041373">
    <property type="entry name" value="RT_RNaseH"/>
</dbReference>
<evidence type="ECO:0000256" key="4">
    <source>
        <dbReference type="ARBA" id="ARBA00022722"/>
    </source>
</evidence>
<dbReference type="GO" id="GO:0008233">
    <property type="term" value="F:peptidase activity"/>
    <property type="evidence" value="ECO:0007669"/>
    <property type="project" value="UniProtKB-KW"/>
</dbReference>
<evidence type="ECO:0000259" key="13">
    <source>
        <dbReference type="PROSITE" id="PS50879"/>
    </source>
</evidence>
<dbReference type="GO" id="GO:0004523">
    <property type="term" value="F:RNA-DNA hybrid ribonuclease activity"/>
    <property type="evidence" value="ECO:0007669"/>
    <property type="project" value="InterPro"/>
</dbReference>
<dbReference type="FunFam" id="3.30.420.10:FF:000032">
    <property type="entry name" value="Retrovirus-related Pol polyprotein from transposon 297-like Protein"/>
    <property type="match status" value="1"/>
</dbReference>
<feature type="domain" description="Integrase catalytic" evidence="14">
    <location>
        <begin position="2731"/>
        <end position="2890"/>
    </location>
</feature>
<keyword evidence="3" id="KW-0548">Nucleotidyltransferase</keyword>
<feature type="domain" description="RNase H type-1" evidence="13">
    <location>
        <begin position="2369"/>
        <end position="2498"/>
    </location>
</feature>
<feature type="coiled-coil region" evidence="9">
    <location>
        <begin position="1268"/>
        <end position="1302"/>
    </location>
</feature>
<keyword evidence="7" id="KW-0695">RNA-directed DNA polymerase</keyword>
<feature type="compositionally biased region" description="Basic and acidic residues" evidence="10">
    <location>
        <begin position="178"/>
        <end position="189"/>
    </location>
</feature>
<dbReference type="GO" id="GO:0003676">
    <property type="term" value="F:nucleic acid binding"/>
    <property type="evidence" value="ECO:0007669"/>
    <property type="project" value="InterPro"/>
</dbReference>
<dbReference type="PANTHER" id="PTHR35046:SF9">
    <property type="entry name" value="RNA-DIRECTED DNA POLYMERASE"/>
    <property type="match status" value="1"/>
</dbReference>
<sequence>MIMDSKQAEEHEAEEAPEIVGRITRSRAKEMAKEAHSLIAEGSINPPKLQVFNISTMETSPWVITHHLVIFLGTMELSADAMAALNKAMAEQIKASTEAVTTKLNQQIEQLTTQFDRRFKDLQKEDSATDSDTSEPPSPGEALRIAKGKSHVGAPSKKTRTRTARSPTGGRETVFNQRRQESSRAERPQASRQRRGAFIAGHRVFNEDSQVEYSEEERDSTYSGRTMRRDRNRGNGRDYDPVRQQLKHIKIQYPPFHGTNDPEVYLDWERKMESKFLVQGTYELNKLKIAVSEFSGYALLWWEQLGITRQRQREPPVTTWEQLVVQMRQRFVPAHYQREILNKLRRLIQGTKSVRDYYQELETLMIRADLNENEDMVASRFLGGLNREIQDKVELQNYEDLQEMVHKAELIESQIKRRVGRTTFTSNIPKPRELNKPSDTKDTKPATTTAKEGAKSEFKPRTGTSTSQVRCFKCQGMGHYSRDCPNKKMFLLQDGGVIVPQESSESESETELEEEEEPAAVGEMLVARRTLSVQIHPDDREQRENLFHTRCVVQNKVCTLIVDGGSCTNAASEEMVTKLNLKTTPHPRPYQLQWLNNKGALTVSQQVLVNLSIGKYEDELLCDVIHMKSSHVLLGRPWQFDRRVVHDGYTNKQSFEFKGRKVTLLPLTPTEIYQDQLHMNRQEKEKVSNSLYINHSEFSKLFDPEMTTFMFIYKESLVSTNPSQELPSAMNEILQEYADVFPEEIPPGLPPIRGIEHQIDLVPGATLPNRPAYRTNPVETKELQKQVEELLEKGHVRESLSPCAVPVLLVPKKDGTWRMCVDCRAINNITVKYRHPIPRLDDMLDELCGSTIFSKIDLKSGYHQIRMKEGDEWKTAFKTKQGLYEWLVMPFGLTNAPSTFMRLMNHALRKFIGVFVVVYFDDILIYSKGLEEHLEHIRRVLDVLRSQSLFANRSKCSFCTNEIVFLGFVVSADGVKVDEDKIKAIKEWPAPKNVGEVRSFHGLAGFYRRFVRDFSTIAAPLTEVIKKDVGFKWGDAQEQAFTALKEKLINSPLLVLPDFMKTFEIECDASGVGIGAVLMQERKPVAYFSEKLGGSTLNYPTYDKELYALVRALQTWQHYLWPKEFVIHTDHESLKHLKGQQKLNKRHARWMEFIETFPYIVKYKKGKDNVVADALSRRCAVCKMAKGKVQPHGLYTPLPIPSQPWTHISMDFVLGLPRTRNGRDSIFVVVDRFSKMAHFIASHKTDDAVSVANLFFREIVRLHALNGKEKAEQVRKIHAKAKENIEKRTKQYEKQANKGRKELIFNEGDLVWVHLRKDRFPDDRKSKLMPRVDGPFEVLKRINNNAYQLDLQGKYDISSSFNVSDLLPYIADTDLRTNPFQEGGDDMIIDSKGAEEHEAEEEPEIVGRITRSRAKEMAKEAHSLIAEGSINLPMIQVFNITTMEAAPGIAFPQMAPNFLRYVLSTLTVSAEAGFSLTTSKLLGLFRARDSAAAGNQTVPRPTVDFLSFFRIVSEGETNWNSFTLQRIHNVGLAIKDGKTHPLDPPPEEKDVSSLNARDKRKIQAETKALKDQLSEIGKKKRIAAISRVGSFHRKTLLVDDGSLEAALSSAVDSHGADIPNDPPVSFAYMLHIGVVFKYFEAVGVQIRGKQSRVNFMLIHAGRVEAAEELKFPLVHRSPHANRSRQSSRSRGRVQYNTRPQHHTATRSDASDSSRFRTQPDNSSIRKRRGRSNHSMYHSTMCSITSYLHSRVRVIKAPPLLDAFTRSHGSTMSGASILDSSVAETLKAMQQTMSEMSQKFSDVEKVVDTLKTTQVSLGQSVNTIQSRVRSLGAGNTVGVRRSMFNTPNSRVRNETNEQTTPNPAIQPVEEETQLGDEDQLVDQYDQESFDQLETMRKVRQELREMKSKFHQATSSEPDINRVIEEARRTPFIPRIANLRIKDSRKLKLDPYSGLEDPKSYLAAFLIAAGRVELDEADEDARYCKLFSENLCGQALMWFTQLEPSSINNFDELLAVFLKQYSILMDKSVSDADLWNLTQGPNESLRAFITKFKGVLSKLPRISQQSALSALRKGLWHDSRFKEDLILHKPDTIQDALFRANNWMEVDDEKESFAKRNKQAKPAVTFPTKKFKPRENQGPKKFGSQPLNNTVGKQFQGKGRSNTWVRDESLYCDIHKVTGHLTKDSSVLKKLSNEEEPRSSKGKINVILGGSKLCRDTVSAIKKHRRNILLKASLGEEADFQGASISFDEEETRHLERPHDDALVITLDVANFEVSRILIDTGSSVDLIFLGTLERMGISRADIVGPPSPLVAFTISGVLVREDRGEQKPIYYIMELSEYDIEYKSRVSMKAQVLADCLTELPVLGTPGQPENQTWKLYVDGSSSKQGSGVGIKLESPTSEILEQSFRLLFSASNNEAEYEALIAGLRLAQGVGAEEVVAYCDSQLVVNQFNGDYEAKVLRMEAYLEVVKGLSKDFKKFELIRIPRGENTTADALAALASTSDPELKRIIPVECISERSIKTDKEALVVTRSRAAARERGEPEVELPPVKRRKSIKHNKEPDILPETVIDTEPLIKDDQPEPDLEPNEHPEPEPRVFHEIDQIPTKDWGADWREPIRHYIMTGELPKNKWQARKMRIVSAKFCLSQDTLYKRGVSDPYLLCIFGPEVEIVMREVHEGLCGSHSSGRAMAFKIKRMGYYWPTMITDCVRFAQRCKRCQLHAPLIHQPSELFSSISAPYPFMRWSMDIIGPLHRSTRGVQYLLVLTDYFSKWIEAEAYASIKDSAVNTIIWKNIICRHGVPYEIVTDNGLQFISHEFEAFCSEWGIKVSYSTPRYPQGNGQAEAANKTILSNLKKRLSHLKGGWYNELQPVLWAYRTTPRRPTGETPFSLVYGMEAVVPAELNVPGLRQTEAPLNEEENSAMLDDSLDTINERRDQALIRIQNYQQAAARYYNSKVKSRPFFVGDYVLRRVFDNKKEEGAGKLGINWEGPYIVTEVIRNGVYRLKDLEGNPVQRPWNVINLKKFYV</sequence>
<dbReference type="PANTHER" id="PTHR35046">
    <property type="entry name" value="ZINC KNUCKLE (CCHC-TYPE) FAMILY PROTEIN"/>
    <property type="match status" value="1"/>
</dbReference>
<dbReference type="CDD" id="cd09274">
    <property type="entry name" value="RNase_HI_RT_Ty3"/>
    <property type="match status" value="1"/>
</dbReference>
<evidence type="ECO:0000313" key="15">
    <source>
        <dbReference type="EMBL" id="KAG7543325.1"/>
    </source>
</evidence>
<keyword evidence="9" id="KW-0175">Coiled coil</keyword>
<feature type="domain" description="CCHC-type" evidence="11">
    <location>
        <begin position="470"/>
        <end position="486"/>
    </location>
</feature>
<dbReference type="InterPro" id="IPR001878">
    <property type="entry name" value="Znf_CCHC"/>
</dbReference>
<protein>
    <submittedName>
        <fullName evidence="15">Ribonuclease H-like superfamily</fullName>
    </submittedName>
</protein>
<dbReference type="CDD" id="cd00303">
    <property type="entry name" value="retropepsin_like"/>
    <property type="match status" value="2"/>
</dbReference>
<feature type="compositionally biased region" description="Acidic residues" evidence="10">
    <location>
        <begin position="209"/>
        <end position="218"/>
    </location>
</feature>
<dbReference type="CDD" id="cd01647">
    <property type="entry name" value="RT_LTR"/>
    <property type="match status" value="1"/>
</dbReference>
<feature type="region of interest" description="Disordered" evidence="10">
    <location>
        <begin position="422"/>
        <end position="463"/>
    </location>
</feature>
<dbReference type="EMBL" id="JAEFBK010000012">
    <property type="protein sequence ID" value="KAG7543325.1"/>
    <property type="molecule type" value="Genomic_DNA"/>
</dbReference>
<dbReference type="InterPro" id="IPR005162">
    <property type="entry name" value="Retrotrans_gag_dom"/>
</dbReference>
<feature type="compositionally biased region" description="Basic residues" evidence="10">
    <location>
        <begin position="1676"/>
        <end position="1691"/>
    </location>
</feature>
<dbReference type="InterPro" id="IPR056924">
    <property type="entry name" value="SH3_Tf2-1"/>
</dbReference>
<dbReference type="PROSITE" id="PS50994">
    <property type="entry name" value="INTEGRASE"/>
    <property type="match status" value="1"/>
</dbReference>
<feature type="region of interest" description="Disordered" evidence="10">
    <location>
        <begin position="1846"/>
        <end position="1866"/>
    </location>
</feature>
<keyword evidence="16" id="KW-1185">Reference proteome</keyword>
<dbReference type="PROSITE" id="PS50158">
    <property type="entry name" value="ZF_CCHC"/>
    <property type="match status" value="1"/>
</dbReference>
<keyword evidence="8" id="KW-0862">Zinc</keyword>
<evidence type="ECO:0000256" key="10">
    <source>
        <dbReference type="SAM" id="MobiDB-lite"/>
    </source>
</evidence>
<dbReference type="SMART" id="SM00343">
    <property type="entry name" value="ZnF_C2HC"/>
    <property type="match status" value="1"/>
</dbReference>
<feature type="region of interest" description="Disordered" evidence="10">
    <location>
        <begin position="123"/>
        <end position="240"/>
    </location>
</feature>
<name>A0A8T1Y849_9BRAS</name>
<dbReference type="Pfam" id="PF13456">
    <property type="entry name" value="RVT_3"/>
    <property type="match status" value="1"/>
</dbReference>
<dbReference type="GO" id="GO:0008270">
    <property type="term" value="F:zinc ion binding"/>
    <property type="evidence" value="ECO:0007669"/>
    <property type="project" value="UniProtKB-KW"/>
</dbReference>
<dbReference type="FunFam" id="3.30.70.270:FF:000020">
    <property type="entry name" value="Transposon Tf2-6 polyprotein-like Protein"/>
    <property type="match status" value="1"/>
</dbReference>
<feature type="compositionally biased region" description="Basic and acidic residues" evidence="10">
    <location>
        <begin position="227"/>
        <end position="240"/>
    </location>
</feature>
<dbReference type="PROSITE" id="PS50878">
    <property type="entry name" value="RT_POL"/>
    <property type="match status" value="1"/>
</dbReference>
<keyword evidence="5" id="KW-0255">Endonuclease</keyword>
<evidence type="ECO:0000256" key="9">
    <source>
        <dbReference type="SAM" id="Coils"/>
    </source>
</evidence>
<evidence type="ECO:0000259" key="12">
    <source>
        <dbReference type="PROSITE" id="PS50878"/>
    </source>
</evidence>
<evidence type="ECO:0000256" key="3">
    <source>
        <dbReference type="ARBA" id="ARBA00022695"/>
    </source>
</evidence>
<dbReference type="InterPro" id="IPR002156">
    <property type="entry name" value="RNaseH_domain"/>
</dbReference>
<dbReference type="GO" id="GO:0006508">
    <property type="term" value="P:proteolysis"/>
    <property type="evidence" value="ECO:0007669"/>
    <property type="project" value="UniProtKB-KW"/>
</dbReference>
<dbReference type="Pfam" id="PF24626">
    <property type="entry name" value="SH3_Tf2-1"/>
    <property type="match status" value="1"/>
</dbReference>
<keyword evidence="1" id="KW-0645">Protease</keyword>
<organism evidence="15 16">
    <name type="scientific">Arabidopsis thaliana x Arabidopsis arenosa</name>
    <dbReference type="NCBI Taxonomy" id="1240361"/>
    <lineage>
        <taxon>Eukaryota</taxon>
        <taxon>Viridiplantae</taxon>
        <taxon>Streptophyta</taxon>
        <taxon>Embryophyta</taxon>
        <taxon>Tracheophyta</taxon>
        <taxon>Spermatophyta</taxon>
        <taxon>Magnoliopsida</taxon>
        <taxon>eudicotyledons</taxon>
        <taxon>Gunneridae</taxon>
        <taxon>Pentapetalae</taxon>
        <taxon>rosids</taxon>
        <taxon>malvids</taxon>
        <taxon>Brassicales</taxon>
        <taxon>Brassicaceae</taxon>
        <taxon>Camelineae</taxon>
        <taxon>Arabidopsis</taxon>
    </lineage>
</organism>
<dbReference type="GO" id="GO:0003964">
    <property type="term" value="F:RNA-directed DNA polymerase activity"/>
    <property type="evidence" value="ECO:0007669"/>
    <property type="project" value="UniProtKB-KW"/>
</dbReference>
<evidence type="ECO:0000256" key="6">
    <source>
        <dbReference type="ARBA" id="ARBA00022801"/>
    </source>
</evidence>
<dbReference type="Pfam" id="PF17917">
    <property type="entry name" value="RT_RNaseH"/>
    <property type="match status" value="1"/>
</dbReference>
<feature type="region of interest" description="Disordered" evidence="10">
    <location>
        <begin position="1676"/>
        <end position="1733"/>
    </location>
</feature>
<feature type="compositionally biased region" description="Basic and acidic residues" evidence="10">
    <location>
        <begin position="1537"/>
        <end position="1551"/>
    </location>
</feature>
<dbReference type="Pfam" id="PF00078">
    <property type="entry name" value="RVT_1"/>
    <property type="match status" value="1"/>
</dbReference>
<dbReference type="Pfam" id="PF00665">
    <property type="entry name" value="rve"/>
    <property type="match status" value="1"/>
</dbReference>
<keyword evidence="8" id="KW-0863">Zinc-finger</keyword>
<dbReference type="InterPro" id="IPR041588">
    <property type="entry name" value="Integrase_H2C2"/>
</dbReference>
<dbReference type="FunFam" id="3.10.10.10:FF:000007">
    <property type="entry name" value="Retrovirus-related Pol polyprotein from transposon 17.6-like Protein"/>
    <property type="match status" value="1"/>
</dbReference>
<evidence type="ECO:0000259" key="14">
    <source>
        <dbReference type="PROSITE" id="PS50994"/>
    </source>
</evidence>
<feature type="compositionally biased region" description="Polar residues" evidence="10">
    <location>
        <begin position="1846"/>
        <end position="1862"/>
    </location>
</feature>
<evidence type="ECO:0000259" key="11">
    <source>
        <dbReference type="PROSITE" id="PS50158"/>
    </source>
</evidence>